<evidence type="ECO:0000256" key="3">
    <source>
        <dbReference type="ARBA" id="ARBA00023139"/>
    </source>
</evidence>
<evidence type="ECO:0000259" key="6">
    <source>
        <dbReference type="Pfam" id="PF03724"/>
    </source>
</evidence>
<dbReference type="Pfam" id="PF03724">
    <property type="entry name" value="META"/>
    <property type="match status" value="1"/>
</dbReference>
<evidence type="ECO:0000256" key="2">
    <source>
        <dbReference type="ARBA" id="ARBA00023136"/>
    </source>
</evidence>
<evidence type="ECO:0000256" key="5">
    <source>
        <dbReference type="SAM" id="SignalP"/>
    </source>
</evidence>
<name>A0ABU1F5M7_9RHOB</name>
<dbReference type="Gene3D" id="2.40.128.200">
    <property type="match status" value="1"/>
</dbReference>
<evidence type="ECO:0000256" key="1">
    <source>
        <dbReference type="ARBA" id="ARBA00022729"/>
    </source>
</evidence>
<proteinExistence type="predicted"/>
<feature type="domain" description="C-type lysozyme inhibitor" evidence="7">
    <location>
        <begin position="140"/>
        <end position="191"/>
    </location>
</feature>
<dbReference type="EMBL" id="JAVKPH010000004">
    <property type="protein sequence ID" value="MDR5651953.1"/>
    <property type="molecule type" value="Genomic_DNA"/>
</dbReference>
<evidence type="ECO:0000313" key="8">
    <source>
        <dbReference type="EMBL" id="MDR5651953.1"/>
    </source>
</evidence>
<dbReference type="Gene3D" id="2.40.128.270">
    <property type="match status" value="1"/>
</dbReference>
<keyword evidence="1 5" id="KW-0732">Signal</keyword>
<dbReference type="InterPro" id="IPR005184">
    <property type="entry name" value="DUF306_Meta_HslJ"/>
</dbReference>
<protein>
    <submittedName>
        <fullName evidence="8">META domain-containing protein</fullName>
    </submittedName>
</protein>
<evidence type="ECO:0000313" key="9">
    <source>
        <dbReference type="Proteomes" id="UP001247754"/>
    </source>
</evidence>
<keyword evidence="9" id="KW-1185">Reference proteome</keyword>
<dbReference type="InterPro" id="IPR053147">
    <property type="entry name" value="Hsp_HslJ-like"/>
</dbReference>
<accession>A0ABU1F5M7</accession>
<evidence type="ECO:0000256" key="4">
    <source>
        <dbReference type="ARBA" id="ARBA00023288"/>
    </source>
</evidence>
<feature type="chain" id="PRO_5046549944" evidence="5">
    <location>
        <begin position="26"/>
        <end position="416"/>
    </location>
</feature>
<dbReference type="PANTHER" id="PTHR35535">
    <property type="entry name" value="HEAT SHOCK PROTEIN HSLJ"/>
    <property type="match status" value="1"/>
</dbReference>
<dbReference type="Pfam" id="PF09864">
    <property type="entry name" value="MliC"/>
    <property type="match status" value="1"/>
</dbReference>
<dbReference type="InterPro" id="IPR018660">
    <property type="entry name" value="MliC"/>
</dbReference>
<organism evidence="8 9">
    <name type="scientific">Ruixingdingia sedimenti</name>
    <dbReference type="NCBI Taxonomy" id="3073604"/>
    <lineage>
        <taxon>Bacteria</taxon>
        <taxon>Pseudomonadati</taxon>
        <taxon>Pseudomonadota</taxon>
        <taxon>Alphaproteobacteria</taxon>
        <taxon>Rhodobacterales</taxon>
        <taxon>Paracoccaceae</taxon>
        <taxon>Ruixingdingia</taxon>
    </lineage>
</organism>
<dbReference type="Proteomes" id="UP001247754">
    <property type="component" value="Unassembled WGS sequence"/>
</dbReference>
<keyword evidence="2" id="KW-0472">Membrane</keyword>
<dbReference type="PANTHER" id="PTHR35535:SF1">
    <property type="entry name" value="HEAT SHOCK PROTEIN HSLJ"/>
    <property type="match status" value="1"/>
</dbReference>
<dbReference type="InterPro" id="IPR038670">
    <property type="entry name" value="HslJ-like_sf"/>
</dbReference>
<feature type="signal peptide" evidence="5">
    <location>
        <begin position="1"/>
        <end position="25"/>
    </location>
</feature>
<keyword evidence="3" id="KW-0564">Palmitate</keyword>
<gene>
    <name evidence="8" type="ORF">RGD00_05025</name>
</gene>
<dbReference type="SUPFAM" id="SSF141488">
    <property type="entry name" value="YdhA-like"/>
    <property type="match status" value="1"/>
</dbReference>
<comment type="caution">
    <text evidence="8">The sequence shown here is derived from an EMBL/GenBank/DDBJ whole genome shotgun (WGS) entry which is preliminary data.</text>
</comment>
<sequence length="416" mass="43055">MPLTLSALRPIAPLPLCLLAGLACAQDTRTLTGSLSLRERIALPQDTQAVVELRRPDGSFVTEWREDLGTRQPPVSFSVTGPAGVDLVLHGALLAGPDRAWVTGPMPIAADAGEKGDGDDLGLLMTRAWPPLAFALALRCGDTDLRMGFTAEGVRLDIGGRLIDLAPAVAASGAKYAAADDPETWVWWKGDRVEGISIRLAGADPGACRQAVPEGLLPLTARGNEPSWIVVLAEDGAVYDGPGGRFEGPMPAVGRSDDEGRSVDLGGRVLDLRAGLCHDTMTGMPYPLTAAVTVGGQTHPGCAGDPAALLTGAEWQVAEINGAPLPEGVAATLAFGKDGRLAGAAPCNRMAAGYELTGEGLRITRAAATLMACPPPQMEAEAGFFDTLARVDGFDIAADGALVLHAAGTPVIRARR</sequence>
<evidence type="ECO:0000259" key="7">
    <source>
        <dbReference type="Pfam" id="PF09864"/>
    </source>
</evidence>
<dbReference type="InterPro" id="IPR036328">
    <property type="entry name" value="MliC_sf"/>
</dbReference>
<feature type="domain" description="DUF306" evidence="6">
    <location>
        <begin position="308"/>
        <end position="413"/>
    </location>
</feature>
<keyword evidence="4" id="KW-0449">Lipoprotein</keyword>
<dbReference type="RefSeq" id="WP_310456201.1">
    <property type="nucleotide sequence ID" value="NZ_JAVKPH010000004.1"/>
</dbReference>
<reference evidence="8 9" key="1">
    <citation type="submission" date="2023-09" db="EMBL/GenBank/DDBJ databases">
        <title>Xinfangfangia sedmenti sp. nov., isolated the sedment.</title>
        <authorList>
            <person name="Xu L."/>
        </authorList>
    </citation>
    <scope>NUCLEOTIDE SEQUENCE [LARGE SCALE GENOMIC DNA]</scope>
    <source>
        <strain evidence="8 9">LG-4</strain>
    </source>
</reference>